<keyword evidence="6" id="KW-1185">Reference proteome</keyword>
<accession>A0A3M7PG11</accession>
<gene>
    <name evidence="5" type="ORF">BpHYR1_024884</name>
</gene>
<feature type="domain" description="Calpain catalytic" evidence="4">
    <location>
        <begin position="29"/>
        <end position="102"/>
    </location>
</feature>
<dbReference type="EMBL" id="REGN01011015">
    <property type="protein sequence ID" value="RMZ98045.1"/>
    <property type="molecule type" value="Genomic_DNA"/>
</dbReference>
<proteinExistence type="inferred from homology"/>
<evidence type="ECO:0000256" key="2">
    <source>
        <dbReference type="PIRSR" id="PIRSR622684-1"/>
    </source>
</evidence>
<evidence type="ECO:0000313" key="6">
    <source>
        <dbReference type="Proteomes" id="UP000276133"/>
    </source>
</evidence>
<dbReference type="PANTHER" id="PTHR10183">
    <property type="entry name" value="CALPAIN"/>
    <property type="match status" value="1"/>
</dbReference>
<protein>
    <submittedName>
        <fullName evidence="5">Calpain-6</fullName>
    </submittedName>
</protein>
<comment type="caution">
    <text evidence="3">Lacks conserved residue(s) required for the propagation of feature annotation.</text>
</comment>
<dbReference type="PRINTS" id="PR00704">
    <property type="entry name" value="CALPAIN"/>
</dbReference>
<dbReference type="GO" id="GO:0005737">
    <property type="term" value="C:cytoplasm"/>
    <property type="evidence" value="ECO:0007669"/>
    <property type="project" value="TreeGrafter"/>
</dbReference>
<dbReference type="SUPFAM" id="SSF54001">
    <property type="entry name" value="Cysteine proteinases"/>
    <property type="match status" value="1"/>
</dbReference>
<evidence type="ECO:0000313" key="5">
    <source>
        <dbReference type="EMBL" id="RMZ98045.1"/>
    </source>
</evidence>
<reference evidence="5 6" key="1">
    <citation type="journal article" date="2018" name="Sci. Rep.">
        <title>Genomic signatures of local adaptation to the degree of environmental predictability in rotifers.</title>
        <authorList>
            <person name="Franch-Gras L."/>
            <person name="Hahn C."/>
            <person name="Garcia-Roger E.M."/>
            <person name="Carmona M.J."/>
            <person name="Serra M."/>
            <person name="Gomez A."/>
        </authorList>
    </citation>
    <scope>NUCLEOTIDE SEQUENCE [LARGE SCALE GENOMIC DNA]</scope>
    <source>
        <strain evidence="5">HYR1</strain>
    </source>
</reference>
<name>A0A3M7PG11_BRAPC</name>
<dbReference type="AlphaFoldDB" id="A0A3M7PG11"/>
<dbReference type="GO" id="GO:0004198">
    <property type="term" value="F:calcium-dependent cysteine-type endopeptidase activity"/>
    <property type="evidence" value="ECO:0007669"/>
    <property type="project" value="InterPro"/>
</dbReference>
<dbReference type="OrthoDB" id="424753at2759"/>
<dbReference type="STRING" id="10195.A0A3M7PG11"/>
<dbReference type="InterPro" id="IPR022684">
    <property type="entry name" value="Calpain_cysteine_protease"/>
</dbReference>
<dbReference type="Proteomes" id="UP000276133">
    <property type="component" value="Unassembled WGS sequence"/>
</dbReference>
<evidence type="ECO:0000259" key="4">
    <source>
        <dbReference type="PROSITE" id="PS50203"/>
    </source>
</evidence>
<dbReference type="GO" id="GO:0006508">
    <property type="term" value="P:proteolysis"/>
    <property type="evidence" value="ECO:0007669"/>
    <property type="project" value="InterPro"/>
</dbReference>
<dbReference type="Pfam" id="PF00648">
    <property type="entry name" value="Peptidase_C2"/>
    <property type="match status" value="1"/>
</dbReference>
<dbReference type="PANTHER" id="PTHR10183:SF433">
    <property type="entry name" value="CALPAIN-A-RELATED"/>
    <property type="match status" value="1"/>
</dbReference>
<dbReference type="InterPro" id="IPR038765">
    <property type="entry name" value="Papain-like_cys_pep_sf"/>
</dbReference>
<feature type="non-terminal residue" evidence="5">
    <location>
        <position position="102"/>
    </location>
</feature>
<comment type="caution">
    <text evidence="5">The sequence shown here is derived from an EMBL/GenBank/DDBJ whole genome shotgun (WGS) entry which is preliminary data.</text>
</comment>
<evidence type="ECO:0000256" key="3">
    <source>
        <dbReference type="PROSITE-ProRule" id="PRU00239"/>
    </source>
</evidence>
<sequence length="102" mass="11569">MIKYFKGVIRPFKDQVFDELKSEHDESNLFEDPLFAADGSSLYFTQMPPQGVMWLRPKEANPDAEFVSAGFGRCDMDQGYLGNCWFIAGCVGIMQCPKLFAK</sequence>
<evidence type="ECO:0000256" key="1">
    <source>
        <dbReference type="ARBA" id="ARBA00007623"/>
    </source>
</evidence>
<dbReference type="InterPro" id="IPR001300">
    <property type="entry name" value="Peptidase_C2_calpain_cat"/>
</dbReference>
<comment type="similarity">
    <text evidence="1">Belongs to the peptidase C2 family.</text>
</comment>
<dbReference type="PROSITE" id="PS50203">
    <property type="entry name" value="CALPAIN_CAT"/>
    <property type="match status" value="1"/>
</dbReference>
<organism evidence="5 6">
    <name type="scientific">Brachionus plicatilis</name>
    <name type="common">Marine rotifer</name>
    <name type="synonym">Brachionus muelleri</name>
    <dbReference type="NCBI Taxonomy" id="10195"/>
    <lineage>
        <taxon>Eukaryota</taxon>
        <taxon>Metazoa</taxon>
        <taxon>Spiralia</taxon>
        <taxon>Gnathifera</taxon>
        <taxon>Rotifera</taxon>
        <taxon>Eurotatoria</taxon>
        <taxon>Monogononta</taxon>
        <taxon>Pseudotrocha</taxon>
        <taxon>Ploima</taxon>
        <taxon>Brachionidae</taxon>
        <taxon>Brachionus</taxon>
    </lineage>
</organism>
<feature type="active site" evidence="2">
    <location>
        <position position="84"/>
    </location>
</feature>